<keyword evidence="7" id="KW-1185">Reference proteome</keyword>
<dbReference type="CDD" id="cd01949">
    <property type="entry name" value="GGDEF"/>
    <property type="match status" value="1"/>
</dbReference>
<comment type="catalytic activity">
    <reaction evidence="3">
        <text>2 GTP = 3',3'-c-di-GMP + 2 diphosphate</text>
        <dbReference type="Rhea" id="RHEA:24898"/>
        <dbReference type="ChEBI" id="CHEBI:33019"/>
        <dbReference type="ChEBI" id="CHEBI:37565"/>
        <dbReference type="ChEBI" id="CHEBI:58805"/>
        <dbReference type="EC" id="2.7.7.65"/>
    </reaction>
</comment>
<dbReference type="GO" id="GO:1902201">
    <property type="term" value="P:negative regulation of bacterial-type flagellum-dependent cell motility"/>
    <property type="evidence" value="ECO:0007669"/>
    <property type="project" value="TreeGrafter"/>
</dbReference>
<dbReference type="PANTHER" id="PTHR45138:SF9">
    <property type="entry name" value="DIGUANYLATE CYCLASE DGCM-RELATED"/>
    <property type="match status" value="1"/>
</dbReference>
<dbReference type="Gene3D" id="3.30.70.270">
    <property type="match status" value="1"/>
</dbReference>
<dbReference type="SUPFAM" id="SSF55073">
    <property type="entry name" value="Nucleotide cyclase"/>
    <property type="match status" value="1"/>
</dbReference>
<sequence>MSCPMTSRLPDDAELERLLSAPEHRDNPLLPVLKVLLERDREHRLRLERLLRISDCSYDLARSQTEDLLQQYDRQLRRLEKITRISDRYQRSLLELNDRLKQAALRDPLTGLANRRLLMERLGEEQERCRRGSAPFCLAMLDVDHFKRINDAFGHDVGDRVLCLLAQAIGGQLRGYDLCARWGGEEFMLLLPDTRLEQARQLVERIMEAVRGLRLADIDEQLLLSVSVGLTAYQPHEALDRTINRADGELIRAKRSGRDRLQVAVP</sequence>
<keyword evidence="4" id="KW-0175">Coiled coil</keyword>
<dbReference type="InterPro" id="IPR050469">
    <property type="entry name" value="Diguanylate_Cyclase"/>
</dbReference>
<reference evidence="7" key="1">
    <citation type="submission" date="2015-09" db="EMBL/GenBank/DDBJ databases">
        <authorList>
            <person name="Shao Z."/>
            <person name="Wang L."/>
        </authorList>
    </citation>
    <scope>NUCLEOTIDE SEQUENCE [LARGE SCALE GENOMIC DNA]</scope>
    <source>
        <strain evidence="7">F13-1</strain>
    </source>
</reference>
<feature type="domain" description="GGDEF" evidence="5">
    <location>
        <begin position="134"/>
        <end position="266"/>
    </location>
</feature>
<gene>
    <name evidence="6" type="ORF">AN401_04180</name>
</gene>
<comment type="cofactor">
    <cofactor evidence="1">
        <name>Mg(2+)</name>
        <dbReference type="ChEBI" id="CHEBI:18420"/>
    </cofactor>
</comment>
<dbReference type="GO" id="GO:0052621">
    <property type="term" value="F:diguanylate cyclase activity"/>
    <property type="evidence" value="ECO:0007669"/>
    <property type="project" value="UniProtKB-EC"/>
</dbReference>
<dbReference type="EMBL" id="CP012621">
    <property type="protein sequence ID" value="ATG73151.1"/>
    <property type="molecule type" value="Genomic_DNA"/>
</dbReference>
<evidence type="ECO:0000313" key="7">
    <source>
        <dbReference type="Proteomes" id="UP000217763"/>
    </source>
</evidence>
<dbReference type="AlphaFoldDB" id="A0A291HM35"/>
<name>A0A291HM35_9GAMM</name>
<dbReference type="PROSITE" id="PS50887">
    <property type="entry name" value="GGDEF"/>
    <property type="match status" value="1"/>
</dbReference>
<dbReference type="GO" id="GO:0005886">
    <property type="term" value="C:plasma membrane"/>
    <property type="evidence" value="ECO:0007669"/>
    <property type="project" value="TreeGrafter"/>
</dbReference>
<dbReference type="PANTHER" id="PTHR45138">
    <property type="entry name" value="REGULATORY COMPONENTS OF SENSORY TRANSDUCTION SYSTEM"/>
    <property type="match status" value="1"/>
</dbReference>
<accession>A0A291HM35</accession>
<evidence type="ECO:0000313" key="6">
    <source>
        <dbReference type="EMBL" id="ATG73151.1"/>
    </source>
</evidence>
<dbReference type="SMART" id="SM00267">
    <property type="entry name" value="GGDEF"/>
    <property type="match status" value="1"/>
</dbReference>
<evidence type="ECO:0000256" key="3">
    <source>
        <dbReference type="ARBA" id="ARBA00034247"/>
    </source>
</evidence>
<dbReference type="Proteomes" id="UP000217763">
    <property type="component" value="Chromosome"/>
</dbReference>
<dbReference type="Pfam" id="PF00990">
    <property type="entry name" value="GGDEF"/>
    <property type="match status" value="1"/>
</dbReference>
<dbReference type="NCBIfam" id="TIGR00254">
    <property type="entry name" value="GGDEF"/>
    <property type="match status" value="1"/>
</dbReference>
<dbReference type="EC" id="2.7.7.65" evidence="2"/>
<feature type="coiled-coil region" evidence="4">
    <location>
        <begin position="62"/>
        <end position="106"/>
    </location>
</feature>
<dbReference type="GO" id="GO:0043709">
    <property type="term" value="P:cell adhesion involved in single-species biofilm formation"/>
    <property type="evidence" value="ECO:0007669"/>
    <property type="project" value="TreeGrafter"/>
</dbReference>
<dbReference type="FunFam" id="3.30.70.270:FF:000001">
    <property type="entry name" value="Diguanylate cyclase domain protein"/>
    <property type="match status" value="1"/>
</dbReference>
<protein>
    <recommendedName>
        <fullName evidence="2">diguanylate cyclase</fullName>
        <ecNumber evidence="2">2.7.7.65</ecNumber>
    </recommendedName>
</protein>
<evidence type="ECO:0000259" key="5">
    <source>
        <dbReference type="PROSITE" id="PS50887"/>
    </source>
</evidence>
<dbReference type="NCBIfam" id="NF038266">
    <property type="entry name" value="diguan_SiaD"/>
    <property type="match status" value="1"/>
</dbReference>
<dbReference type="InterPro" id="IPR000160">
    <property type="entry name" value="GGDEF_dom"/>
</dbReference>
<dbReference type="InterPro" id="IPR043128">
    <property type="entry name" value="Rev_trsase/Diguanyl_cyclase"/>
</dbReference>
<evidence type="ECO:0000256" key="1">
    <source>
        <dbReference type="ARBA" id="ARBA00001946"/>
    </source>
</evidence>
<evidence type="ECO:0000256" key="4">
    <source>
        <dbReference type="SAM" id="Coils"/>
    </source>
</evidence>
<dbReference type="KEGG" id="zdf:AN401_04180"/>
<organism evidence="6 7">
    <name type="scientific">Zobellella denitrificans</name>
    <dbReference type="NCBI Taxonomy" id="347534"/>
    <lineage>
        <taxon>Bacteria</taxon>
        <taxon>Pseudomonadati</taxon>
        <taxon>Pseudomonadota</taxon>
        <taxon>Gammaproteobacteria</taxon>
        <taxon>Aeromonadales</taxon>
        <taxon>Aeromonadaceae</taxon>
        <taxon>Zobellella</taxon>
    </lineage>
</organism>
<dbReference type="InterPro" id="IPR029787">
    <property type="entry name" value="Nucleotide_cyclase"/>
</dbReference>
<proteinExistence type="predicted"/>
<evidence type="ECO:0000256" key="2">
    <source>
        <dbReference type="ARBA" id="ARBA00012528"/>
    </source>
</evidence>